<proteinExistence type="predicted"/>
<name>A0A3M6TRQ3_POCDA</name>
<protein>
    <submittedName>
        <fullName evidence="1">Uncharacterized protein</fullName>
    </submittedName>
</protein>
<sequence>MQASLNFNATPCEQFNKTIQLHKDPIESEIQGQVSKFHFKKKVQEKKLNRDDVMFKAYSAAYWLVLREMKNFRSFAQRSLEEIFLVLSSSLDNNFGLLGLHIEDAYTRARKTLKEHFGNPFKIYEAYRDKLKNWSP</sequence>
<reference evidence="1 2" key="1">
    <citation type="journal article" date="2018" name="Sci. Rep.">
        <title>Comparative analysis of the Pocillopora damicornis genome highlights role of immune system in coral evolution.</title>
        <authorList>
            <person name="Cunning R."/>
            <person name="Bay R.A."/>
            <person name="Gillette P."/>
            <person name="Baker A.C."/>
            <person name="Traylor-Knowles N."/>
        </authorList>
    </citation>
    <scope>NUCLEOTIDE SEQUENCE [LARGE SCALE GENOMIC DNA]</scope>
    <source>
        <strain evidence="1">RSMAS</strain>
        <tissue evidence="1">Whole animal</tissue>
    </source>
</reference>
<keyword evidence="2" id="KW-1185">Reference proteome</keyword>
<evidence type="ECO:0000313" key="2">
    <source>
        <dbReference type="Proteomes" id="UP000275408"/>
    </source>
</evidence>
<organism evidence="1 2">
    <name type="scientific">Pocillopora damicornis</name>
    <name type="common">Cauliflower coral</name>
    <name type="synonym">Millepora damicornis</name>
    <dbReference type="NCBI Taxonomy" id="46731"/>
    <lineage>
        <taxon>Eukaryota</taxon>
        <taxon>Metazoa</taxon>
        <taxon>Cnidaria</taxon>
        <taxon>Anthozoa</taxon>
        <taxon>Hexacorallia</taxon>
        <taxon>Scleractinia</taxon>
        <taxon>Astrocoeniina</taxon>
        <taxon>Pocilloporidae</taxon>
        <taxon>Pocillopora</taxon>
    </lineage>
</organism>
<gene>
    <name evidence="1" type="ORF">pdam_00022983</name>
</gene>
<comment type="caution">
    <text evidence="1">The sequence shown here is derived from an EMBL/GenBank/DDBJ whole genome shotgun (WGS) entry which is preliminary data.</text>
</comment>
<dbReference type="AlphaFoldDB" id="A0A3M6TRQ3"/>
<accession>A0A3M6TRQ3</accession>
<dbReference type="EMBL" id="RCHS01003071">
    <property type="protein sequence ID" value="RMX44026.1"/>
    <property type="molecule type" value="Genomic_DNA"/>
</dbReference>
<dbReference type="Proteomes" id="UP000275408">
    <property type="component" value="Unassembled WGS sequence"/>
</dbReference>
<evidence type="ECO:0000313" key="1">
    <source>
        <dbReference type="EMBL" id="RMX44026.1"/>
    </source>
</evidence>